<gene>
    <name evidence="3" type="ORF">BDZ94DRAFT_1168687</name>
</gene>
<accession>A0A9P5Y3Y3</accession>
<dbReference type="Pfam" id="PF08695">
    <property type="entry name" value="Coa1"/>
    <property type="match status" value="1"/>
</dbReference>
<dbReference type="GO" id="GO:0005743">
    <property type="term" value="C:mitochondrial inner membrane"/>
    <property type="evidence" value="ECO:0007669"/>
    <property type="project" value="TreeGrafter"/>
</dbReference>
<evidence type="ECO:0000256" key="1">
    <source>
        <dbReference type="SAM" id="MobiDB-lite"/>
    </source>
</evidence>
<keyword evidence="2" id="KW-0812">Transmembrane</keyword>
<dbReference type="Proteomes" id="UP000807353">
    <property type="component" value="Unassembled WGS sequence"/>
</dbReference>
<evidence type="ECO:0000313" key="3">
    <source>
        <dbReference type="EMBL" id="KAF9460861.1"/>
    </source>
</evidence>
<reference evidence="3" key="1">
    <citation type="submission" date="2020-11" db="EMBL/GenBank/DDBJ databases">
        <authorList>
            <consortium name="DOE Joint Genome Institute"/>
            <person name="Ahrendt S."/>
            <person name="Riley R."/>
            <person name="Andreopoulos W."/>
            <person name="Labutti K."/>
            <person name="Pangilinan J."/>
            <person name="Ruiz-Duenas F.J."/>
            <person name="Barrasa J.M."/>
            <person name="Sanchez-Garcia M."/>
            <person name="Camarero S."/>
            <person name="Miyauchi S."/>
            <person name="Serrano A."/>
            <person name="Linde D."/>
            <person name="Babiker R."/>
            <person name="Drula E."/>
            <person name="Ayuso-Fernandez I."/>
            <person name="Pacheco R."/>
            <person name="Padilla G."/>
            <person name="Ferreira P."/>
            <person name="Barriuso J."/>
            <person name="Kellner H."/>
            <person name="Castanera R."/>
            <person name="Alfaro M."/>
            <person name="Ramirez L."/>
            <person name="Pisabarro A.G."/>
            <person name="Kuo A."/>
            <person name="Tritt A."/>
            <person name="Lipzen A."/>
            <person name="He G."/>
            <person name="Yan M."/>
            <person name="Ng V."/>
            <person name="Cullen D."/>
            <person name="Martin F."/>
            <person name="Rosso M.-N."/>
            <person name="Henrissat B."/>
            <person name="Hibbett D."/>
            <person name="Martinez A.T."/>
            <person name="Grigoriev I.V."/>
        </authorList>
    </citation>
    <scope>NUCLEOTIDE SEQUENCE</scope>
    <source>
        <strain evidence="3">CBS 247.69</strain>
    </source>
</reference>
<proteinExistence type="predicted"/>
<dbReference type="InterPro" id="IPR014807">
    <property type="entry name" value="Coa1"/>
</dbReference>
<comment type="caution">
    <text evidence="3">The sequence shown here is derived from an EMBL/GenBank/DDBJ whole genome shotgun (WGS) entry which is preliminary data.</text>
</comment>
<protein>
    <submittedName>
        <fullName evidence="3">Cytochrome oxidase complex assembly protein 1-domain-containing protein</fullName>
    </submittedName>
</protein>
<keyword evidence="2" id="KW-1133">Transmembrane helix</keyword>
<keyword evidence="2" id="KW-0472">Membrane</keyword>
<dbReference type="PANTHER" id="PTHR28523:SF1">
    <property type="entry name" value="CYTOCHROME C OXIDASE ASSEMBLY FACTOR 1"/>
    <property type="match status" value="1"/>
</dbReference>
<feature type="region of interest" description="Disordered" evidence="1">
    <location>
        <begin position="31"/>
        <end position="62"/>
    </location>
</feature>
<evidence type="ECO:0000313" key="4">
    <source>
        <dbReference type="Proteomes" id="UP000807353"/>
    </source>
</evidence>
<dbReference type="GO" id="GO:0033617">
    <property type="term" value="P:mitochondrial respiratory chain complex IV assembly"/>
    <property type="evidence" value="ECO:0007669"/>
    <property type="project" value="InterPro"/>
</dbReference>
<feature type="transmembrane region" description="Helical" evidence="2">
    <location>
        <begin position="74"/>
        <end position="95"/>
    </location>
</feature>
<evidence type="ECO:0000256" key="2">
    <source>
        <dbReference type="SAM" id="Phobius"/>
    </source>
</evidence>
<organism evidence="3 4">
    <name type="scientific">Collybia nuda</name>
    <dbReference type="NCBI Taxonomy" id="64659"/>
    <lineage>
        <taxon>Eukaryota</taxon>
        <taxon>Fungi</taxon>
        <taxon>Dikarya</taxon>
        <taxon>Basidiomycota</taxon>
        <taxon>Agaricomycotina</taxon>
        <taxon>Agaricomycetes</taxon>
        <taxon>Agaricomycetidae</taxon>
        <taxon>Agaricales</taxon>
        <taxon>Tricholomatineae</taxon>
        <taxon>Clitocybaceae</taxon>
        <taxon>Collybia</taxon>
    </lineage>
</organism>
<sequence length="202" mass="22836">MATVLRILPSSRIPYHVVQRLPGRCLRYQTTEIPKSPPPIPQPPVETFSSTSRPRPYQAKHPQTRELPLIKKKWPILLTAVLVGVAGWGAFMAYVTNKEKISSSVVRQIMRSVRDDEQLKEALGEVIRPQPEWWLNGDPMIYGRISQLQGNVDVSFRIRGTKGAGTLYFTSIRKDKGLPFTILRFKIICDTGRIIFVDAAPA</sequence>
<keyword evidence="4" id="KW-1185">Reference proteome</keyword>
<dbReference type="OrthoDB" id="2100652at2759"/>
<dbReference type="InterPro" id="IPR042432">
    <property type="entry name" value="Coa1_fungi"/>
</dbReference>
<name>A0A9P5Y3Y3_9AGAR</name>
<feature type="compositionally biased region" description="Pro residues" evidence="1">
    <location>
        <begin position="35"/>
        <end position="44"/>
    </location>
</feature>
<dbReference type="EMBL" id="MU150292">
    <property type="protein sequence ID" value="KAF9460861.1"/>
    <property type="molecule type" value="Genomic_DNA"/>
</dbReference>
<dbReference type="AlphaFoldDB" id="A0A9P5Y3Y3"/>
<dbReference type="PANTHER" id="PTHR28523">
    <property type="entry name" value="CYTOCHROME C OXIDASE ASSEMBLY FACTOR 1"/>
    <property type="match status" value="1"/>
</dbReference>